<reference evidence="2" key="2">
    <citation type="submission" date="2020-11" db="EMBL/GenBank/DDBJ databases">
        <authorList>
            <person name="Cecchin M."/>
            <person name="Marcolungo L."/>
            <person name="Rossato M."/>
            <person name="Girolomoni L."/>
            <person name="Cosentino E."/>
            <person name="Cuine S."/>
            <person name="Li-Beisson Y."/>
            <person name="Delledonne M."/>
            <person name="Ballottari M."/>
        </authorList>
    </citation>
    <scope>NUCLEOTIDE SEQUENCE</scope>
    <source>
        <strain evidence="2">211/11P</strain>
        <tissue evidence="2">Whole cell</tissue>
    </source>
</reference>
<reference evidence="2" key="1">
    <citation type="journal article" date="2019" name="Plant J.">
        <title>Chlorella vulgaris genome assembly and annotation reveals the molecular basis for metabolic acclimation to high light conditions.</title>
        <authorList>
            <person name="Cecchin M."/>
            <person name="Marcolungo L."/>
            <person name="Rossato M."/>
            <person name="Girolomoni L."/>
            <person name="Cosentino E."/>
            <person name="Cuine S."/>
            <person name="Li-Beisson Y."/>
            <person name="Delledonne M."/>
            <person name="Ballottari M."/>
        </authorList>
    </citation>
    <scope>NUCLEOTIDE SEQUENCE</scope>
    <source>
        <strain evidence="2">211/11P</strain>
    </source>
</reference>
<dbReference type="Proteomes" id="UP001055712">
    <property type="component" value="Unassembled WGS sequence"/>
</dbReference>
<organism evidence="2 3">
    <name type="scientific">Chlorella vulgaris</name>
    <name type="common">Green alga</name>
    <dbReference type="NCBI Taxonomy" id="3077"/>
    <lineage>
        <taxon>Eukaryota</taxon>
        <taxon>Viridiplantae</taxon>
        <taxon>Chlorophyta</taxon>
        <taxon>core chlorophytes</taxon>
        <taxon>Trebouxiophyceae</taxon>
        <taxon>Chlorellales</taxon>
        <taxon>Chlorellaceae</taxon>
        <taxon>Chlorella clade</taxon>
        <taxon>Chlorella</taxon>
    </lineage>
</organism>
<name>A0A9D4TSY9_CHLVU</name>
<dbReference type="AlphaFoldDB" id="A0A9D4TSY9"/>
<proteinExistence type="predicted"/>
<accession>A0A9D4TSY9</accession>
<protein>
    <submittedName>
        <fullName evidence="2">Uncharacterized protein</fullName>
    </submittedName>
</protein>
<dbReference type="EMBL" id="SIDB01000004">
    <property type="protein sequence ID" value="KAI3433620.1"/>
    <property type="molecule type" value="Genomic_DNA"/>
</dbReference>
<dbReference type="OrthoDB" id="511846at2759"/>
<keyword evidence="3" id="KW-1185">Reference proteome</keyword>
<gene>
    <name evidence="2" type="ORF">D9Q98_003429</name>
</gene>
<evidence type="ECO:0000313" key="3">
    <source>
        <dbReference type="Proteomes" id="UP001055712"/>
    </source>
</evidence>
<sequence length="83" mass="9113">MRPSQPLLFKLTAVLETVKKTTGGRAWQKPWGFSGFTPTQKRNRAKQLQQEHDVMEALRQAAAAEPAAAAKVQQQAHRAGSSS</sequence>
<feature type="region of interest" description="Disordered" evidence="1">
    <location>
        <begin position="61"/>
        <end position="83"/>
    </location>
</feature>
<evidence type="ECO:0000256" key="1">
    <source>
        <dbReference type="SAM" id="MobiDB-lite"/>
    </source>
</evidence>
<comment type="caution">
    <text evidence="2">The sequence shown here is derived from an EMBL/GenBank/DDBJ whole genome shotgun (WGS) entry which is preliminary data.</text>
</comment>
<evidence type="ECO:0000313" key="2">
    <source>
        <dbReference type="EMBL" id="KAI3433620.1"/>
    </source>
</evidence>